<proteinExistence type="predicted"/>
<gene>
    <name evidence="2" type="ORF">ABGN05_17660</name>
</gene>
<organism evidence="2 3">
    <name type="scientific">Aquibium pacificus</name>
    <dbReference type="NCBI Taxonomy" id="3153579"/>
    <lineage>
        <taxon>Bacteria</taxon>
        <taxon>Pseudomonadati</taxon>
        <taxon>Pseudomonadota</taxon>
        <taxon>Alphaproteobacteria</taxon>
        <taxon>Hyphomicrobiales</taxon>
        <taxon>Phyllobacteriaceae</taxon>
        <taxon>Aquibium</taxon>
    </lineage>
</organism>
<dbReference type="InterPro" id="IPR009799">
    <property type="entry name" value="EthD_dom"/>
</dbReference>
<evidence type="ECO:0000259" key="1">
    <source>
        <dbReference type="Pfam" id="PF07110"/>
    </source>
</evidence>
<dbReference type="EMBL" id="JBDPGJ010000004">
    <property type="protein sequence ID" value="MEX0407490.1"/>
    <property type="molecule type" value="Genomic_DNA"/>
</dbReference>
<dbReference type="InterPro" id="IPR011008">
    <property type="entry name" value="Dimeric_a/b-barrel"/>
</dbReference>
<reference evidence="2 3" key="1">
    <citation type="submission" date="2024-05" db="EMBL/GenBank/DDBJ databases">
        <authorList>
            <person name="Jiang F."/>
        </authorList>
    </citation>
    <scope>NUCLEOTIDE SEQUENCE [LARGE SCALE GENOMIC DNA]</scope>
    <source>
        <strain evidence="2 3">LZ166</strain>
    </source>
</reference>
<dbReference type="Pfam" id="PF07110">
    <property type="entry name" value="EthD"/>
    <property type="match status" value="1"/>
</dbReference>
<dbReference type="RefSeq" id="WP_367955369.1">
    <property type="nucleotide sequence ID" value="NZ_JBDPGJ010000004.1"/>
</dbReference>
<dbReference type="Proteomes" id="UP001556692">
    <property type="component" value="Unassembled WGS sequence"/>
</dbReference>
<evidence type="ECO:0000313" key="3">
    <source>
        <dbReference type="Proteomes" id="UP001556692"/>
    </source>
</evidence>
<evidence type="ECO:0000313" key="2">
    <source>
        <dbReference type="EMBL" id="MEX0407490.1"/>
    </source>
</evidence>
<keyword evidence="3" id="KW-1185">Reference proteome</keyword>
<protein>
    <submittedName>
        <fullName evidence="2">EthD domain-containing protein</fullName>
    </submittedName>
</protein>
<sequence length="123" mass="14478">MLITLGFYKRKPGLSVEEFRHIWSVEYGTLYRTRPEITKYLRRYVQHRLSPQTDWPSQFVGFDGFSEAWFDSAEDRKAMQALPFYKEVLAPKMAEFLDLENSKFAAYDDQVYQVGGEPPLHSD</sequence>
<accession>A0ABV3SL26</accession>
<feature type="domain" description="EthD" evidence="1">
    <location>
        <begin position="11"/>
        <end position="99"/>
    </location>
</feature>
<dbReference type="Gene3D" id="3.30.70.100">
    <property type="match status" value="1"/>
</dbReference>
<dbReference type="SUPFAM" id="SSF54909">
    <property type="entry name" value="Dimeric alpha+beta barrel"/>
    <property type="match status" value="1"/>
</dbReference>
<name>A0ABV3SL26_9HYPH</name>
<comment type="caution">
    <text evidence="2">The sequence shown here is derived from an EMBL/GenBank/DDBJ whole genome shotgun (WGS) entry which is preliminary data.</text>
</comment>